<reference evidence="1 2" key="1">
    <citation type="submission" date="2021-05" db="EMBL/GenBank/DDBJ databases">
        <title>Shewanella sp. JM162201.</title>
        <authorList>
            <person name="Xu S."/>
            <person name="Li A."/>
        </authorList>
    </citation>
    <scope>NUCLEOTIDE SEQUENCE [LARGE SCALE GENOMIC DNA]</scope>
    <source>
        <strain evidence="1 2">JM162201</strain>
    </source>
</reference>
<gene>
    <name evidence="1" type="ORF">KJI95_12580</name>
</gene>
<dbReference type="RefSeq" id="WP_214507550.1">
    <property type="nucleotide sequence ID" value="NZ_JAHEPS010000004.1"/>
</dbReference>
<proteinExistence type="predicted"/>
<comment type="caution">
    <text evidence="1">The sequence shown here is derived from an EMBL/GenBank/DDBJ whole genome shotgun (WGS) entry which is preliminary data.</text>
</comment>
<dbReference type="SUPFAM" id="SSF53756">
    <property type="entry name" value="UDP-Glycosyltransferase/glycogen phosphorylase"/>
    <property type="match status" value="1"/>
</dbReference>
<accession>A0ABS5V4H0</accession>
<dbReference type="Proteomes" id="UP001195903">
    <property type="component" value="Unassembled WGS sequence"/>
</dbReference>
<evidence type="ECO:0000313" key="2">
    <source>
        <dbReference type="Proteomes" id="UP001195903"/>
    </source>
</evidence>
<sequence>MVTLLADGHSSHKHDCRAIECLVREGGIFDCSLIPSLDSIPPPQRPDGISMKILFVNFSKRGLNYYADASVRYRCIYPSEYFNSLGIKTHAINISQVSKINLSTYTHVICHRPQHGRGLINLLRLADQLNFNIYADIDDYLFSPNMEKESPAILSGKLSVEVIKNSADNYFKALKLFPHIICSTQPLADKVRQSMPEKQVSVCFNKLPKRHIFNSPNISDSIRFNKKIIRYLPGTSHHQHDFDLIKPWLEDILIKYPQIKFELIGDISLGTLAQHTEQVSFKKSVQFENLTALIADSWLTIAPLVNNDFNLCKSGLKGWESGLLGIPVIASQLPDMQRMNCEGVCISDSMAEWTTFLERMLDYSSYQHASDMIYKASTLALFDSISDERLSVLNIYGVHEETLKYSEEEWLLDAQLAARFGYSWPATMLNPCHKQHKELTELKEKTKPWIISFDSQHIDWTKISSESKSEILTQLSAKAESASIVTMSNIEKLFRKTRKLLRSPQQFWLDSKIFNIIKETLQAEKSNK</sequence>
<evidence type="ECO:0000313" key="1">
    <source>
        <dbReference type="EMBL" id="MBT1445357.1"/>
    </source>
</evidence>
<name>A0ABS5V4H0_9GAMM</name>
<dbReference type="Gene3D" id="3.40.50.2000">
    <property type="entry name" value="Glycogen Phosphorylase B"/>
    <property type="match status" value="1"/>
</dbReference>
<dbReference type="EMBL" id="JAHEPS010000004">
    <property type="protein sequence ID" value="MBT1445357.1"/>
    <property type="molecule type" value="Genomic_DNA"/>
</dbReference>
<organism evidence="1 2">
    <name type="scientific">Shewanella jiangmenensis</name>
    <dbReference type="NCBI Taxonomy" id="2837387"/>
    <lineage>
        <taxon>Bacteria</taxon>
        <taxon>Pseudomonadati</taxon>
        <taxon>Pseudomonadota</taxon>
        <taxon>Gammaproteobacteria</taxon>
        <taxon>Alteromonadales</taxon>
        <taxon>Shewanellaceae</taxon>
        <taxon>Shewanella</taxon>
    </lineage>
</organism>
<keyword evidence="2" id="KW-1185">Reference proteome</keyword>
<protein>
    <recommendedName>
        <fullName evidence="3">Glycosyl transferases group 1</fullName>
    </recommendedName>
</protein>
<evidence type="ECO:0008006" key="3">
    <source>
        <dbReference type="Google" id="ProtNLM"/>
    </source>
</evidence>